<dbReference type="Gene3D" id="3.40.50.150">
    <property type="entry name" value="Vaccinia Virus protein VP39"/>
    <property type="match status" value="1"/>
</dbReference>
<sequence>MHADLDSFYRGSGDLTGQLDLAFQEALANRYRGAEADCLFSHTLNLADGRSLQGATDLRGTEAAHLGDCDITGQRVLEFGGGSGWLTQYMASRAGELVTLDIPVGREELSAPLAAISNPHGLDGLRDIQERIRRGWWFVKDRAGHPGKMVYCDLHNPPSDLGRFEVSVLPSTLLQVPMPFLVVQAAARVTERCIVITEPVVATLSQDGNGLGPAALFAPNIGTGQPNHWWQHSAAALARMLMVAGFGDLSLSVSVAEHSAMPLLTVSGRRPSD</sequence>
<dbReference type="Proteomes" id="UP000721844">
    <property type="component" value="Unassembled WGS sequence"/>
</dbReference>
<keyword evidence="2" id="KW-1185">Reference proteome</keyword>
<evidence type="ECO:0000313" key="1">
    <source>
        <dbReference type="EMBL" id="MCB8883363.1"/>
    </source>
</evidence>
<dbReference type="EMBL" id="JAESVA010000013">
    <property type="protein sequence ID" value="MCB8883363.1"/>
    <property type="molecule type" value="Genomic_DNA"/>
</dbReference>
<gene>
    <name evidence="1" type="ORF">ACELLULO517_24155</name>
</gene>
<reference evidence="1 2" key="1">
    <citation type="journal article" date="2021" name="Microorganisms">
        <title>Acidisoma silvae sp. nov. and Acidisomacellulosilytica sp. nov., Two Acidophilic Bacteria Isolated from Decaying Wood, Hydrolyzing Cellulose and Producing Poly-3-hydroxybutyrate.</title>
        <authorList>
            <person name="Mieszkin S."/>
            <person name="Pouder E."/>
            <person name="Uroz S."/>
            <person name="Simon-Colin C."/>
            <person name="Alain K."/>
        </authorList>
    </citation>
    <scope>NUCLEOTIDE SEQUENCE [LARGE SCALE GENOMIC DNA]</scope>
    <source>
        <strain evidence="1 2">HW T5.17</strain>
    </source>
</reference>
<organism evidence="1 2">
    <name type="scientific">Acidisoma cellulosilyticum</name>
    <dbReference type="NCBI Taxonomy" id="2802395"/>
    <lineage>
        <taxon>Bacteria</taxon>
        <taxon>Pseudomonadati</taxon>
        <taxon>Pseudomonadota</taxon>
        <taxon>Alphaproteobacteria</taxon>
        <taxon>Acetobacterales</taxon>
        <taxon>Acidocellaceae</taxon>
        <taxon>Acidisoma</taxon>
    </lineage>
</organism>
<proteinExistence type="predicted"/>
<protein>
    <submittedName>
        <fullName evidence="1">Uncharacterized protein</fullName>
    </submittedName>
</protein>
<accession>A0A963Z674</accession>
<dbReference type="RefSeq" id="WP_227310021.1">
    <property type="nucleotide sequence ID" value="NZ_JAESVA010000013.1"/>
</dbReference>
<dbReference type="SUPFAM" id="SSF53335">
    <property type="entry name" value="S-adenosyl-L-methionine-dependent methyltransferases"/>
    <property type="match status" value="1"/>
</dbReference>
<evidence type="ECO:0000313" key="2">
    <source>
        <dbReference type="Proteomes" id="UP000721844"/>
    </source>
</evidence>
<dbReference type="AlphaFoldDB" id="A0A963Z674"/>
<name>A0A963Z674_9PROT</name>
<comment type="caution">
    <text evidence="1">The sequence shown here is derived from an EMBL/GenBank/DDBJ whole genome shotgun (WGS) entry which is preliminary data.</text>
</comment>
<dbReference type="InterPro" id="IPR029063">
    <property type="entry name" value="SAM-dependent_MTases_sf"/>
</dbReference>